<name>A0A820NFZ9_9BILA</name>
<evidence type="ECO:0000313" key="6">
    <source>
        <dbReference type="EMBL" id="CAF4388182.1"/>
    </source>
</evidence>
<keyword evidence="1" id="KW-0547">Nucleotide-binding</keyword>
<dbReference type="PANTHER" id="PTHR47961">
    <property type="entry name" value="DNA POLYMERASE THETA, PUTATIVE (AFU_ORTHOLOGUE AFUA_1G05260)-RELATED"/>
    <property type="match status" value="1"/>
</dbReference>
<feature type="non-terminal residue" evidence="6">
    <location>
        <position position="1"/>
    </location>
</feature>
<dbReference type="PANTHER" id="PTHR47961:SF13">
    <property type="entry name" value="ACTIVATING SIGNAL COINTEGRATOR 1 COMPLEX SUBUNIT 3"/>
    <property type="match status" value="1"/>
</dbReference>
<evidence type="ECO:0000256" key="2">
    <source>
        <dbReference type="ARBA" id="ARBA00022801"/>
    </source>
</evidence>
<dbReference type="SMART" id="SM00490">
    <property type="entry name" value="HELICc"/>
    <property type="match status" value="1"/>
</dbReference>
<organism evidence="6 7">
    <name type="scientific">Adineta steineri</name>
    <dbReference type="NCBI Taxonomy" id="433720"/>
    <lineage>
        <taxon>Eukaryota</taxon>
        <taxon>Metazoa</taxon>
        <taxon>Spiralia</taxon>
        <taxon>Gnathifera</taxon>
        <taxon>Rotifera</taxon>
        <taxon>Eurotatoria</taxon>
        <taxon>Bdelloidea</taxon>
        <taxon>Adinetida</taxon>
        <taxon>Adinetidae</taxon>
        <taxon>Adineta</taxon>
    </lineage>
</organism>
<dbReference type="SUPFAM" id="SSF52540">
    <property type="entry name" value="P-loop containing nucleoside triphosphate hydrolases"/>
    <property type="match status" value="1"/>
</dbReference>
<dbReference type="InterPro" id="IPR027417">
    <property type="entry name" value="P-loop_NTPase"/>
</dbReference>
<dbReference type="InterPro" id="IPR050474">
    <property type="entry name" value="Hel308_SKI2-like"/>
</dbReference>
<dbReference type="InterPro" id="IPR001650">
    <property type="entry name" value="Helicase_C-like"/>
</dbReference>
<evidence type="ECO:0000256" key="3">
    <source>
        <dbReference type="ARBA" id="ARBA00022806"/>
    </source>
</evidence>
<dbReference type="EMBL" id="CAJOAY010026076">
    <property type="protein sequence ID" value="CAF4388182.1"/>
    <property type="molecule type" value="Genomic_DNA"/>
</dbReference>
<reference evidence="6" key="1">
    <citation type="submission" date="2021-02" db="EMBL/GenBank/DDBJ databases">
        <authorList>
            <person name="Nowell W R."/>
        </authorList>
    </citation>
    <scope>NUCLEOTIDE SEQUENCE</scope>
</reference>
<evidence type="ECO:0000256" key="4">
    <source>
        <dbReference type="ARBA" id="ARBA00022840"/>
    </source>
</evidence>
<feature type="domain" description="Helicase C-terminal" evidence="5">
    <location>
        <begin position="39"/>
        <end position="154"/>
    </location>
</feature>
<evidence type="ECO:0000313" key="7">
    <source>
        <dbReference type="Proteomes" id="UP000663881"/>
    </source>
</evidence>
<proteinExistence type="predicted"/>
<dbReference type="PROSITE" id="PS51194">
    <property type="entry name" value="HELICASE_CTER"/>
    <property type="match status" value="1"/>
</dbReference>
<comment type="caution">
    <text evidence="6">The sequence shown here is derived from an EMBL/GenBank/DDBJ whole genome shotgun (WGS) entry which is preliminary data.</text>
</comment>
<feature type="non-terminal residue" evidence="6">
    <location>
        <position position="154"/>
    </location>
</feature>
<dbReference type="AlphaFoldDB" id="A0A820NFZ9"/>
<sequence length="154" mass="17686">RVLDQIQVGRQQVLVFVHARNATVRTGLQLLEYARNRGDLEHFLWKDKEDDEPKQRLQYQDACKHVSHSKNIQLRDLFPNGIGIHHAGMLRQDRNMVEKYFSKGFIKVLICTATLAWGVNLPAHAVVIKGTELYDSKKGSFVYLSILDVLQIFG</sequence>
<accession>A0A820NFZ9</accession>
<dbReference type="GO" id="GO:0016787">
    <property type="term" value="F:hydrolase activity"/>
    <property type="evidence" value="ECO:0007669"/>
    <property type="project" value="UniProtKB-KW"/>
</dbReference>
<evidence type="ECO:0000256" key="1">
    <source>
        <dbReference type="ARBA" id="ARBA00022741"/>
    </source>
</evidence>
<dbReference type="Gene3D" id="3.40.50.300">
    <property type="entry name" value="P-loop containing nucleotide triphosphate hydrolases"/>
    <property type="match status" value="1"/>
</dbReference>
<gene>
    <name evidence="6" type="ORF">OKA104_LOCUS50731</name>
</gene>
<keyword evidence="2" id="KW-0378">Hydrolase</keyword>
<protein>
    <recommendedName>
        <fullName evidence="5">Helicase C-terminal domain-containing protein</fullName>
    </recommendedName>
</protein>
<dbReference type="GO" id="GO:0005524">
    <property type="term" value="F:ATP binding"/>
    <property type="evidence" value="ECO:0007669"/>
    <property type="project" value="UniProtKB-KW"/>
</dbReference>
<dbReference type="GO" id="GO:0004386">
    <property type="term" value="F:helicase activity"/>
    <property type="evidence" value="ECO:0007669"/>
    <property type="project" value="UniProtKB-KW"/>
</dbReference>
<dbReference type="Pfam" id="PF00271">
    <property type="entry name" value="Helicase_C"/>
    <property type="match status" value="1"/>
</dbReference>
<keyword evidence="4" id="KW-0067">ATP-binding</keyword>
<evidence type="ECO:0000259" key="5">
    <source>
        <dbReference type="PROSITE" id="PS51194"/>
    </source>
</evidence>
<dbReference type="Proteomes" id="UP000663881">
    <property type="component" value="Unassembled WGS sequence"/>
</dbReference>
<keyword evidence="3" id="KW-0347">Helicase</keyword>